<dbReference type="PANTHER" id="PTHR33209">
    <property type="entry name" value="PROTEASE 4"/>
    <property type="match status" value="1"/>
</dbReference>
<evidence type="ECO:0000256" key="4">
    <source>
        <dbReference type="ARBA" id="ARBA00022825"/>
    </source>
</evidence>
<evidence type="ECO:0000313" key="7">
    <source>
        <dbReference type="Proteomes" id="UP001259803"/>
    </source>
</evidence>
<name>A0ABU2ZG39_9SPHN</name>
<comment type="similarity">
    <text evidence="1">Belongs to the peptidase S49 family.</text>
</comment>
<dbReference type="CDD" id="cd07023">
    <property type="entry name" value="S49_Sppa_N_C"/>
    <property type="match status" value="1"/>
</dbReference>
<dbReference type="RefSeq" id="WP_311340112.1">
    <property type="nucleotide sequence ID" value="NZ_JAVRHS010000002.1"/>
</dbReference>
<accession>A0ABU2ZG39</accession>
<organism evidence="6 7">
    <name type="scientific">Croceicoccus esteveae</name>
    <dbReference type="NCBI Taxonomy" id="3075597"/>
    <lineage>
        <taxon>Bacteria</taxon>
        <taxon>Pseudomonadati</taxon>
        <taxon>Pseudomonadota</taxon>
        <taxon>Alphaproteobacteria</taxon>
        <taxon>Sphingomonadales</taxon>
        <taxon>Erythrobacteraceae</taxon>
        <taxon>Croceicoccus</taxon>
    </lineage>
</organism>
<evidence type="ECO:0000259" key="5">
    <source>
        <dbReference type="Pfam" id="PF01343"/>
    </source>
</evidence>
<evidence type="ECO:0000256" key="1">
    <source>
        <dbReference type="ARBA" id="ARBA00008683"/>
    </source>
</evidence>
<feature type="domain" description="Peptidase S49" evidence="5">
    <location>
        <begin position="378"/>
        <end position="529"/>
    </location>
</feature>
<keyword evidence="3" id="KW-0378">Hydrolase</keyword>
<proteinExistence type="inferred from homology"/>
<evidence type="ECO:0000256" key="2">
    <source>
        <dbReference type="ARBA" id="ARBA00022670"/>
    </source>
</evidence>
<dbReference type="InterPro" id="IPR004634">
    <property type="entry name" value="Pept_S49_pIV"/>
</dbReference>
<dbReference type="InterPro" id="IPR047217">
    <property type="entry name" value="S49_SppA_67K_type_N"/>
</dbReference>
<dbReference type="InterPro" id="IPR029045">
    <property type="entry name" value="ClpP/crotonase-like_dom_sf"/>
</dbReference>
<dbReference type="Gene3D" id="3.90.226.10">
    <property type="entry name" value="2-enoyl-CoA Hydratase, Chain A, domain 1"/>
    <property type="match status" value="3"/>
</dbReference>
<dbReference type="InterPro" id="IPR047272">
    <property type="entry name" value="S49_SppA_C"/>
</dbReference>
<feature type="domain" description="Peptidase S49" evidence="5">
    <location>
        <begin position="126"/>
        <end position="272"/>
    </location>
</feature>
<keyword evidence="4" id="KW-0720">Serine protease</keyword>
<dbReference type="InterPro" id="IPR002142">
    <property type="entry name" value="Peptidase_S49"/>
</dbReference>
<dbReference type="SUPFAM" id="SSF52096">
    <property type="entry name" value="ClpP/crotonase"/>
    <property type="match status" value="2"/>
</dbReference>
<dbReference type="Proteomes" id="UP001259803">
    <property type="component" value="Unassembled WGS sequence"/>
</dbReference>
<comment type="caution">
    <text evidence="6">The sequence shown here is derived from an EMBL/GenBank/DDBJ whole genome shotgun (WGS) entry which is preliminary data.</text>
</comment>
<gene>
    <name evidence="6" type="primary">sppA</name>
    <name evidence="6" type="ORF">RM533_05120</name>
</gene>
<reference evidence="6 7" key="1">
    <citation type="submission" date="2023-09" db="EMBL/GenBank/DDBJ databases">
        <authorList>
            <person name="Rey-Velasco X."/>
        </authorList>
    </citation>
    <scope>NUCLEOTIDE SEQUENCE [LARGE SCALE GENOMIC DNA]</scope>
    <source>
        <strain evidence="6 7">F390</strain>
    </source>
</reference>
<dbReference type="NCBIfam" id="TIGR00705">
    <property type="entry name" value="SppA_67K"/>
    <property type="match status" value="1"/>
</dbReference>
<dbReference type="Gene3D" id="6.20.330.10">
    <property type="match status" value="1"/>
</dbReference>
<dbReference type="Pfam" id="PF01343">
    <property type="entry name" value="Peptidase_S49"/>
    <property type="match status" value="2"/>
</dbReference>
<sequence>MAFARKVWKLLVGIKDGLVLLLLLLFFGLLYAALSYSPKPALVRDGALLVALDGVVVEEPQTIDPLSLLLSSRANVQEHRALDVVRAIEGAASDERIKLVVLDLDYFLGGGSVHLSRIGEAMDKVRAAGKPVLTHAIYYADDAFQLAAHADEVWLDPLGGALVAGPGGTSLYYGDLLERLKVNVHIYRVGTYKSAVEPFERNDQSPAAEQAARALYDSLWTNWQDEVKRARPQAQIDLAASEPARLIEAAGGDPARAALTAGLVDKLGTREAFGAHVAGIAGPDPVLTEMPGAYAHTAYDAWLAANPLENDGAAIGVVTIAGEIVDGKAGPGAAGGESIAALLDEALDDELAALVVRVDSPGGSVLASEQIRQAILRHKAKGIPIVVSMANVAASGGYWVATPAEAIFAEPSTITGSIGVFAVVPTLEDSLGAIGINADGVQTTVLSGQPDILGGFTPELERVMQAQIEGVYGRFLSLVATSRGLPLQRVAPVAEGRVWAGGTARQLGLVDRFGGLEEAVAYAAGRAELKEGAYHTRFLAPEPDFLTSLFVDMAAPEKQSRRGGGADLFAHLAAGRSAMVSRIAADTNRLFATPGVQARCMECPVALRAPEIGGAAPQMWGATVQGSYMMQIARMLFAAG</sequence>
<protein>
    <submittedName>
        <fullName evidence="6">Signal peptide peptidase SppA</fullName>
    </submittedName>
</protein>
<evidence type="ECO:0000313" key="6">
    <source>
        <dbReference type="EMBL" id="MDT0575559.1"/>
    </source>
</evidence>
<dbReference type="CDD" id="cd07018">
    <property type="entry name" value="S49_SppA_67K_type"/>
    <property type="match status" value="1"/>
</dbReference>
<dbReference type="EMBL" id="JAVRHS010000002">
    <property type="protein sequence ID" value="MDT0575559.1"/>
    <property type="molecule type" value="Genomic_DNA"/>
</dbReference>
<evidence type="ECO:0000256" key="3">
    <source>
        <dbReference type="ARBA" id="ARBA00022801"/>
    </source>
</evidence>
<keyword evidence="7" id="KW-1185">Reference proteome</keyword>
<dbReference type="PANTHER" id="PTHR33209:SF1">
    <property type="entry name" value="PEPTIDASE S49 DOMAIN-CONTAINING PROTEIN"/>
    <property type="match status" value="1"/>
</dbReference>
<keyword evidence="2" id="KW-0645">Protease</keyword>
<dbReference type="PIRSF" id="PIRSF001217">
    <property type="entry name" value="Protease_4_SppA"/>
    <property type="match status" value="1"/>
</dbReference>